<dbReference type="OrthoDB" id="5804124at2759"/>
<proteinExistence type="predicted"/>
<dbReference type="WBParaSite" id="EVEC_0000874201-mRNA-1">
    <property type="protein sequence ID" value="EVEC_0000874201-mRNA-1"/>
    <property type="gene ID" value="EVEC_0000874201"/>
</dbReference>
<accession>A0A0N4VDQ0</accession>
<keyword evidence="3" id="KW-1185">Reference proteome</keyword>
<dbReference type="EMBL" id="UXUI01009323">
    <property type="protein sequence ID" value="VDD93475.1"/>
    <property type="molecule type" value="Genomic_DNA"/>
</dbReference>
<feature type="transmembrane region" description="Helical" evidence="1">
    <location>
        <begin position="20"/>
        <end position="43"/>
    </location>
</feature>
<gene>
    <name evidence="2" type="ORF">EVEC_LOCUS8226</name>
</gene>
<evidence type="ECO:0000313" key="3">
    <source>
        <dbReference type="Proteomes" id="UP000274131"/>
    </source>
</evidence>
<dbReference type="Proteomes" id="UP000274131">
    <property type="component" value="Unassembled WGS sequence"/>
</dbReference>
<evidence type="ECO:0000313" key="4">
    <source>
        <dbReference type="WBParaSite" id="EVEC_0000874201-mRNA-1"/>
    </source>
</evidence>
<keyword evidence="1" id="KW-0472">Membrane</keyword>
<keyword evidence="1" id="KW-0812">Transmembrane</keyword>
<dbReference type="AlphaFoldDB" id="A0A0N4VDQ0"/>
<organism evidence="4">
    <name type="scientific">Enterobius vermicularis</name>
    <name type="common">Human pinworm</name>
    <dbReference type="NCBI Taxonomy" id="51028"/>
    <lineage>
        <taxon>Eukaryota</taxon>
        <taxon>Metazoa</taxon>
        <taxon>Ecdysozoa</taxon>
        <taxon>Nematoda</taxon>
        <taxon>Chromadorea</taxon>
        <taxon>Rhabditida</taxon>
        <taxon>Spirurina</taxon>
        <taxon>Oxyuridomorpha</taxon>
        <taxon>Oxyuroidea</taxon>
        <taxon>Oxyuridae</taxon>
        <taxon>Enterobius</taxon>
    </lineage>
</organism>
<evidence type="ECO:0000256" key="1">
    <source>
        <dbReference type="SAM" id="Phobius"/>
    </source>
</evidence>
<sequence length="115" mass="13248">MDVIVGLLGMGAAFWTKKPAFAFPCAIVQPLLIVARIFAWIFINRLPKEYRTEDLTYVILEFVFPSLWFILSIGTTFSLCKKETEKKQPLRQTPKIVVYSTKTDNEESVQFEINP</sequence>
<name>A0A0N4VDQ0_ENTVE</name>
<keyword evidence="1" id="KW-1133">Transmembrane helix</keyword>
<reference evidence="2 3" key="2">
    <citation type="submission" date="2018-10" db="EMBL/GenBank/DDBJ databases">
        <authorList>
            <consortium name="Pathogen Informatics"/>
        </authorList>
    </citation>
    <scope>NUCLEOTIDE SEQUENCE [LARGE SCALE GENOMIC DNA]</scope>
</reference>
<protein>
    <submittedName>
        <fullName evidence="4">Transmembrane protein</fullName>
    </submittedName>
</protein>
<evidence type="ECO:0000313" key="2">
    <source>
        <dbReference type="EMBL" id="VDD93475.1"/>
    </source>
</evidence>
<reference evidence="4" key="1">
    <citation type="submission" date="2017-02" db="UniProtKB">
        <authorList>
            <consortium name="WormBaseParasite"/>
        </authorList>
    </citation>
    <scope>IDENTIFICATION</scope>
</reference>
<feature type="transmembrane region" description="Helical" evidence="1">
    <location>
        <begin position="55"/>
        <end position="79"/>
    </location>
</feature>